<dbReference type="Proteomes" id="UP000435649">
    <property type="component" value="Unassembled WGS sequence"/>
</dbReference>
<dbReference type="InterPro" id="IPR003043">
    <property type="entry name" value="Uropor_MeTrfase_CS"/>
</dbReference>
<evidence type="ECO:0000259" key="8">
    <source>
        <dbReference type="Pfam" id="PF00590"/>
    </source>
</evidence>
<evidence type="ECO:0000313" key="9">
    <source>
        <dbReference type="EMBL" id="MST97674.1"/>
    </source>
</evidence>
<dbReference type="GO" id="GO:0009236">
    <property type="term" value="P:cobalamin biosynthetic process"/>
    <property type="evidence" value="ECO:0007669"/>
    <property type="project" value="UniProtKB-UniRule"/>
</dbReference>
<keyword evidence="10" id="KW-1185">Reference proteome</keyword>
<dbReference type="InterPro" id="IPR000878">
    <property type="entry name" value="4pyrrol_Mease"/>
</dbReference>
<proteinExistence type="inferred from homology"/>
<dbReference type="EMBL" id="VUNS01000011">
    <property type="protein sequence ID" value="MST97674.1"/>
    <property type="molecule type" value="Genomic_DNA"/>
</dbReference>
<evidence type="ECO:0000256" key="4">
    <source>
        <dbReference type="ARBA" id="ARBA00022603"/>
    </source>
</evidence>
<evidence type="ECO:0000313" key="10">
    <source>
        <dbReference type="Proteomes" id="UP000435649"/>
    </source>
</evidence>
<dbReference type="SUPFAM" id="SSF53790">
    <property type="entry name" value="Tetrapyrrole methylase"/>
    <property type="match status" value="1"/>
</dbReference>
<reference evidence="9 10" key="1">
    <citation type="submission" date="2019-08" db="EMBL/GenBank/DDBJ databases">
        <title>In-depth cultivation of the pig gut microbiome towards novel bacterial diversity and tailored functional studies.</title>
        <authorList>
            <person name="Wylensek D."/>
            <person name="Hitch T.C.A."/>
            <person name="Clavel T."/>
        </authorList>
    </citation>
    <scope>NUCLEOTIDE SEQUENCE [LARGE SCALE GENOMIC DNA]</scope>
    <source>
        <strain evidence="9 10">BBE-744-WT-12</strain>
    </source>
</reference>
<dbReference type="NCBIfam" id="TIGR01467">
    <property type="entry name" value="cobI_cbiL"/>
    <property type="match status" value="1"/>
</dbReference>
<dbReference type="Pfam" id="PF00590">
    <property type="entry name" value="TP_methylase"/>
    <property type="match status" value="1"/>
</dbReference>
<dbReference type="EC" id="2.1.1.130" evidence="9"/>
<keyword evidence="4 9" id="KW-0489">Methyltransferase</keyword>
<dbReference type="GO" id="GO:0032259">
    <property type="term" value="P:methylation"/>
    <property type="evidence" value="ECO:0007669"/>
    <property type="project" value="UniProtKB-KW"/>
</dbReference>
<evidence type="ECO:0000256" key="1">
    <source>
        <dbReference type="ARBA" id="ARBA00004953"/>
    </source>
</evidence>
<evidence type="ECO:0000256" key="3">
    <source>
        <dbReference type="ARBA" id="ARBA00022573"/>
    </source>
</evidence>
<keyword evidence="3" id="KW-0169">Cobalamin biosynthesis</keyword>
<accession>A0A844G3Y4</accession>
<sequence length="251" mass="27069">MRSARSRGESGRRALLCGAGMKKGMFYGVGLGPGDPELVTLKALRVLQGVGRIYAVASRQSDRSVSGAVIAALPGITAELVELEFTMSTDWGERLARIDAHASAIHAELACGADCAFVSIGDPMTYSTCSYLLRSLRRLDPGLAFEIVPGVNSWSALAAKCGEPLCEDREILRIVPSYSIAEGEAPELPECSTTVLLKTYRTRNRLLEALPPEARVLYGANLGLDNETYSSRRDEIDALPEAYLSMLAVKK</sequence>
<dbReference type="InterPro" id="IPR035996">
    <property type="entry name" value="4pyrrol_Methylase_sf"/>
</dbReference>
<dbReference type="Gene3D" id="3.40.1010.10">
    <property type="entry name" value="Cobalt-precorrin-4 Transmethylase, Domain 1"/>
    <property type="match status" value="1"/>
</dbReference>
<feature type="domain" description="Tetrapyrrole methylase" evidence="8">
    <location>
        <begin position="25"/>
        <end position="228"/>
    </location>
</feature>
<dbReference type="UniPathway" id="UPA00148"/>
<dbReference type="Gene3D" id="3.30.950.10">
    <property type="entry name" value="Methyltransferase, Cobalt-precorrin-4 Transmethylase, Domain 2"/>
    <property type="match status" value="1"/>
</dbReference>
<dbReference type="InterPro" id="IPR014776">
    <property type="entry name" value="4pyrrole_Mease_sub2"/>
</dbReference>
<keyword evidence="6" id="KW-0949">S-adenosyl-L-methionine</keyword>
<organism evidence="9 10">
    <name type="scientific">Victivallis lenta</name>
    <dbReference type="NCBI Taxonomy" id="2606640"/>
    <lineage>
        <taxon>Bacteria</taxon>
        <taxon>Pseudomonadati</taxon>
        <taxon>Lentisphaerota</taxon>
        <taxon>Lentisphaeria</taxon>
        <taxon>Victivallales</taxon>
        <taxon>Victivallaceae</taxon>
        <taxon>Victivallis</taxon>
    </lineage>
</organism>
<evidence type="ECO:0000256" key="7">
    <source>
        <dbReference type="PIRNR" id="PIRNR036427"/>
    </source>
</evidence>
<keyword evidence="5 9" id="KW-0808">Transferase</keyword>
<dbReference type="CDD" id="cd11645">
    <property type="entry name" value="Precorrin_2_C20_MT"/>
    <property type="match status" value="1"/>
</dbReference>
<evidence type="ECO:0000256" key="2">
    <source>
        <dbReference type="ARBA" id="ARBA00005879"/>
    </source>
</evidence>
<comment type="pathway">
    <text evidence="1">Cofactor biosynthesis; adenosylcobalamin biosynthesis.</text>
</comment>
<dbReference type="GO" id="GO:0030788">
    <property type="term" value="F:precorrin-2 C20-methyltransferase activity"/>
    <property type="evidence" value="ECO:0007669"/>
    <property type="project" value="UniProtKB-EC"/>
</dbReference>
<dbReference type="PANTHER" id="PTHR43467:SF2">
    <property type="entry name" value="COBALT-PRECORRIN-2 C(20)-METHYLTRANSFERASE"/>
    <property type="match status" value="1"/>
</dbReference>
<dbReference type="PIRSF" id="PIRSF036427">
    <property type="entry name" value="Precrrn-2_mtase"/>
    <property type="match status" value="1"/>
</dbReference>
<dbReference type="InterPro" id="IPR006364">
    <property type="entry name" value="CobI/CbiL/CobIJ_dom"/>
</dbReference>
<evidence type="ECO:0000256" key="6">
    <source>
        <dbReference type="ARBA" id="ARBA00022691"/>
    </source>
</evidence>
<dbReference type="AlphaFoldDB" id="A0A844G3Y4"/>
<evidence type="ECO:0000256" key="5">
    <source>
        <dbReference type="ARBA" id="ARBA00022679"/>
    </source>
</evidence>
<dbReference type="InterPro" id="IPR014777">
    <property type="entry name" value="4pyrrole_Mease_sub1"/>
</dbReference>
<gene>
    <name evidence="9" type="primary">cobI</name>
    <name evidence="9" type="ORF">FYJ85_11560</name>
</gene>
<comment type="caution">
    <text evidence="9">The sequence shown here is derived from an EMBL/GenBank/DDBJ whole genome shotgun (WGS) entry which is preliminary data.</text>
</comment>
<dbReference type="InterPro" id="IPR012382">
    <property type="entry name" value="CobI/CbiL"/>
</dbReference>
<dbReference type="PROSITE" id="PS00839">
    <property type="entry name" value="SUMT_1"/>
    <property type="match status" value="1"/>
</dbReference>
<comment type="similarity">
    <text evidence="2 7">Belongs to the precorrin methyltransferase family.</text>
</comment>
<name>A0A844G3Y4_9BACT</name>
<protein>
    <submittedName>
        <fullName evidence="9">Precorrin-2 C(20)-methyltransferase</fullName>
        <ecNumber evidence="9">2.1.1.130</ecNumber>
    </submittedName>
</protein>
<dbReference type="PANTHER" id="PTHR43467">
    <property type="entry name" value="COBALT-PRECORRIN-2 C(20)-METHYLTRANSFERASE"/>
    <property type="match status" value="1"/>
</dbReference>